<feature type="transmembrane region" description="Helical" evidence="7">
    <location>
        <begin position="137"/>
        <end position="158"/>
    </location>
</feature>
<evidence type="ECO:0000256" key="7">
    <source>
        <dbReference type="SAM" id="Phobius"/>
    </source>
</evidence>
<evidence type="ECO:0000313" key="9">
    <source>
        <dbReference type="Proteomes" id="UP000271098"/>
    </source>
</evidence>
<organism evidence="10">
    <name type="scientific">Gongylonema pulchrum</name>
    <dbReference type="NCBI Taxonomy" id="637853"/>
    <lineage>
        <taxon>Eukaryota</taxon>
        <taxon>Metazoa</taxon>
        <taxon>Ecdysozoa</taxon>
        <taxon>Nematoda</taxon>
        <taxon>Chromadorea</taxon>
        <taxon>Rhabditida</taxon>
        <taxon>Spirurina</taxon>
        <taxon>Spiruromorpha</taxon>
        <taxon>Spiruroidea</taxon>
        <taxon>Gongylonematidae</taxon>
        <taxon>Gongylonema</taxon>
    </lineage>
</organism>
<evidence type="ECO:0000313" key="10">
    <source>
        <dbReference type="WBParaSite" id="GPUH_0000578901-mRNA-1"/>
    </source>
</evidence>
<keyword evidence="6 7" id="KW-0472">Membrane</keyword>
<keyword evidence="3 7" id="KW-0812">Transmembrane</keyword>
<feature type="transmembrane region" description="Helical" evidence="7">
    <location>
        <begin position="20"/>
        <end position="43"/>
    </location>
</feature>
<dbReference type="AlphaFoldDB" id="A0A183DAP0"/>
<evidence type="ECO:0000256" key="4">
    <source>
        <dbReference type="ARBA" id="ARBA00022976"/>
    </source>
</evidence>
<reference evidence="10" key="1">
    <citation type="submission" date="2016-06" db="UniProtKB">
        <authorList>
            <consortium name="WormBaseParasite"/>
        </authorList>
    </citation>
    <scope>IDENTIFICATION</scope>
</reference>
<dbReference type="EMBL" id="UYRT01012677">
    <property type="protein sequence ID" value="VDK52145.1"/>
    <property type="molecule type" value="Genomic_DNA"/>
</dbReference>
<dbReference type="Proteomes" id="UP000271098">
    <property type="component" value="Unassembled WGS sequence"/>
</dbReference>
<feature type="transmembrane region" description="Helical" evidence="7">
    <location>
        <begin position="193"/>
        <end position="214"/>
    </location>
</feature>
<feature type="transmembrane region" description="Helical" evidence="7">
    <location>
        <begin position="72"/>
        <end position="93"/>
    </location>
</feature>
<evidence type="ECO:0000256" key="2">
    <source>
        <dbReference type="ARBA" id="ARBA00005577"/>
    </source>
</evidence>
<feature type="transmembrane region" description="Helical" evidence="7">
    <location>
        <begin position="105"/>
        <end position="125"/>
    </location>
</feature>
<dbReference type="GO" id="GO:0016020">
    <property type="term" value="C:membrane"/>
    <property type="evidence" value="ECO:0007669"/>
    <property type="project" value="UniProtKB-SubCell"/>
</dbReference>
<dbReference type="WBParaSite" id="GPUH_0000578901-mRNA-1">
    <property type="protein sequence ID" value="GPUH_0000578901-mRNA-1"/>
    <property type="gene ID" value="GPUH_0000578901"/>
</dbReference>
<keyword evidence="5 7" id="KW-1133">Transmembrane helix</keyword>
<evidence type="ECO:0000256" key="5">
    <source>
        <dbReference type="ARBA" id="ARBA00022989"/>
    </source>
</evidence>
<dbReference type="InterPro" id="IPR009294">
    <property type="entry name" value="Aph-1"/>
</dbReference>
<reference evidence="8 9" key="2">
    <citation type="submission" date="2018-11" db="EMBL/GenBank/DDBJ databases">
        <authorList>
            <consortium name="Pathogen Informatics"/>
        </authorList>
    </citation>
    <scope>NUCLEOTIDE SEQUENCE [LARGE SCALE GENOMIC DNA]</scope>
</reference>
<gene>
    <name evidence="8" type="ORF">GPUH_LOCUS5783</name>
</gene>
<evidence type="ECO:0000256" key="3">
    <source>
        <dbReference type="ARBA" id="ARBA00022692"/>
    </source>
</evidence>
<comment type="similarity">
    <text evidence="2">Belongs to the APH-1 family.</text>
</comment>
<sequence>MTASGMKIAGVHTLRHARHILAVVCGLGMGVMAALFLVINVIADFWGPGTVGLPATIPELSDRFTVFTPFQMTYSISVSMLTLFHVFWTVLFWDGCHKRNITKTWWFGIFFVVFSHYATTALASLNWFLSPRGYLSLSYHLSCTLVGILLFLGMLHLVNLRMCWTYVWRTSAFLSNHGAYYFQSFGNRSKYQALVMSAQGVLLVLNALISFYVMGGNWPMLKHTTKLAFSRAFGGRCC</sequence>
<dbReference type="Pfam" id="PF06105">
    <property type="entry name" value="Aph-1"/>
    <property type="match status" value="1"/>
</dbReference>
<dbReference type="PANTHER" id="PTHR12889">
    <property type="entry name" value="GAMMA-SECRETASE SUBUNIT APH-1"/>
    <property type="match status" value="1"/>
</dbReference>
<dbReference type="GO" id="GO:0007219">
    <property type="term" value="P:Notch signaling pathway"/>
    <property type="evidence" value="ECO:0007669"/>
    <property type="project" value="UniProtKB-KW"/>
</dbReference>
<comment type="subcellular location">
    <subcellularLocation>
        <location evidence="1">Membrane</location>
        <topology evidence="1">Multi-pass membrane protein</topology>
    </subcellularLocation>
</comment>
<dbReference type="OrthoDB" id="6507463at2759"/>
<proteinExistence type="inferred from homology"/>
<name>A0A183DAP0_9BILA</name>
<keyword evidence="9" id="KW-1185">Reference proteome</keyword>
<protein>
    <submittedName>
        <fullName evidence="10">Gamma-secretase subunit Aph-1</fullName>
    </submittedName>
</protein>
<evidence type="ECO:0000256" key="6">
    <source>
        <dbReference type="ARBA" id="ARBA00023136"/>
    </source>
</evidence>
<evidence type="ECO:0000256" key="1">
    <source>
        <dbReference type="ARBA" id="ARBA00004141"/>
    </source>
</evidence>
<accession>A0A183DAP0</accession>
<evidence type="ECO:0000313" key="8">
    <source>
        <dbReference type="EMBL" id="VDK52145.1"/>
    </source>
</evidence>
<dbReference type="GO" id="GO:0016485">
    <property type="term" value="P:protein processing"/>
    <property type="evidence" value="ECO:0007669"/>
    <property type="project" value="InterPro"/>
</dbReference>
<keyword evidence="4" id="KW-0914">Notch signaling pathway</keyword>